<dbReference type="EMBL" id="KX151395">
    <property type="protein sequence ID" value="APO13945.1"/>
    <property type="molecule type" value="Genomic_DNA"/>
</dbReference>
<evidence type="ECO:0000313" key="1">
    <source>
        <dbReference type="EMBL" id="APO13945.1"/>
    </source>
</evidence>
<reference evidence="1 2" key="1">
    <citation type="submission" date="2016-04" db="EMBL/GenBank/DDBJ databases">
        <title>Sequence analysis of the Plodia interpunctella granulovirus genome: Discovery of an unusual inhibitor-of-apoptosis (IAP) gene.</title>
        <authorList>
            <person name="Harrison R.L."/>
            <person name="Rowley D.L."/>
            <person name="Funk C.J."/>
        </authorList>
    </citation>
    <scope>NUCLEOTIDE SEQUENCE [LARGE SCALE GENOMIC DNA]</scope>
    <source>
        <strain evidence="1">Cambridge</strain>
    </source>
</reference>
<dbReference type="Gene3D" id="3.90.920.10">
    <property type="entry name" value="DNA primase, PRIM domain"/>
    <property type="match status" value="1"/>
</dbReference>
<evidence type="ECO:0000313" key="2">
    <source>
        <dbReference type="Proteomes" id="UP000204293"/>
    </source>
</evidence>
<sequence length="235" mass="27551">MHYTREQLMKVWLGVKFRDDRSWAFVKRHGGWVHTDSPKSNMPSTFKSFDEFEAAVRSLDAVDMHVKAVVDGGREWIIDVDHDETDRRKIALKNMISHATFEAFFGPNIVRVMFSGNRGLHVWLDHEEFDYRAEKRVRTYYYDAVLAKPARLIAILAQPGSFNTCFLRAFENEWIQREIAALYPDIKPNDAQALLKEFFPNVDKQVFTTNKQIRAPYSFHSKGQKYNTDHVLLYK</sequence>
<organism evidence="1 2">
    <name type="scientific">Plodia interpunctella granulovirus</name>
    <dbReference type="NCBI Taxonomy" id="262175"/>
    <lineage>
        <taxon>Viruses</taxon>
        <taxon>Viruses incertae sedis</taxon>
        <taxon>Naldaviricetes</taxon>
        <taxon>Lefavirales</taxon>
        <taxon>Baculoviridae</taxon>
        <taxon>Betabaculovirus</taxon>
        <taxon>Betabaculovirus plinterpunctellae</taxon>
    </lineage>
</organism>
<protein>
    <submittedName>
        <fullName evidence="1">LEF-1</fullName>
    </submittedName>
</protein>
<proteinExistence type="predicted"/>
<accession>A0A1L5JGP0</accession>
<dbReference type="SUPFAM" id="SSF56747">
    <property type="entry name" value="Prim-pol domain"/>
    <property type="match status" value="1"/>
</dbReference>
<name>A0A1L5JGP0_9BBAC</name>
<dbReference type="Proteomes" id="UP000204293">
    <property type="component" value="Segment"/>
</dbReference>
<dbReference type="OrthoDB" id="18354at10239"/>
<dbReference type="PIRSF" id="PIRSF016433">
    <property type="entry name" value="Viral_DNA_prim"/>
    <property type="match status" value="1"/>
</dbReference>
<dbReference type="InterPro" id="IPR016658">
    <property type="entry name" value="DNA_primase_LEF1"/>
</dbReference>
<dbReference type="GeneID" id="30685065"/>
<dbReference type="RefSeq" id="YP_009330193.1">
    <property type="nucleotide sequence ID" value="NC_032255.1"/>
</dbReference>
<keyword evidence="2" id="KW-1185">Reference proteome</keyword>
<dbReference type="KEGG" id="vg:30685065"/>